<dbReference type="EMBL" id="FOVI01000004">
    <property type="protein sequence ID" value="SFN34773.1"/>
    <property type="molecule type" value="Genomic_DNA"/>
</dbReference>
<dbReference type="STRING" id="913024.SAMN05421741_10477"/>
<dbReference type="Proteomes" id="UP000199036">
    <property type="component" value="Unassembled WGS sequence"/>
</dbReference>
<dbReference type="InterPro" id="IPR051803">
    <property type="entry name" value="TA_system_RelE-like_toxin"/>
</dbReference>
<dbReference type="InterPro" id="IPR028344">
    <property type="entry name" value="ParE1/4"/>
</dbReference>
<dbReference type="SUPFAM" id="SSF143011">
    <property type="entry name" value="RelE-like"/>
    <property type="match status" value="1"/>
</dbReference>
<evidence type="ECO:0000256" key="2">
    <source>
        <dbReference type="ARBA" id="ARBA00022649"/>
    </source>
</evidence>
<gene>
    <name evidence="4" type="ORF">SAMN05421741_10477</name>
</gene>
<sequence length="99" mass="12148">MTYKISREAQIDIENIWLYTYETWSIEQADRYFNLIIDEIEFLASNPNSGKDFNYIRKGYYRSKVKSHFIFYKINLNEKEIEIIRILHQQMDVKNRLND</sequence>
<dbReference type="Pfam" id="PF05016">
    <property type="entry name" value="ParE_toxin"/>
    <property type="match status" value="1"/>
</dbReference>
<name>A0A1I4YAF1_9FLAO</name>
<evidence type="ECO:0000256" key="1">
    <source>
        <dbReference type="ARBA" id="ARBA00006226"/>
    </source>
</evidence>
<reference evidence="5" key="1">
    <citation type="submission" date="2016-10" db="EMBL/GenBank/DDBJ databases">
        <authorList>
            <person name="Varghese N."/>
            <person name="Submissions S."/>
        </authorList>
    </citation>
    <scope>NUCLEOTIDE SEQUENCE [LARGE SCALE GENOMIC DNA]</scope>
    <source>
        <strain evidence="5">DS-12</strain>
    </source>
</reference>
<organism evidence="4 5">
    <name type="scientific">Paenimyroides ummariense</name>
    <dbReference type="NCBI Taxonomy" id="913024"/>
    <lineage>
        <taxon>Bacteria</taxon>
        <taxon>Pseudomonadati</taxon>
        <taxon>Bacteroidota</taxon>
        <taxon>Flavobacteriia</taxon>
        <taxon>Flavobacteriales</taxon>
        <taxon>Flavobacteriaceae</taxon>
        <taxon>Paenimyroides</taxon>
    </lineage>
</organism>
<dbReference type="PANTHER" id="PTHR33755:SF9">
    <property type="entry name" value="TOXIN PARE1"/>
    <property type="match status" value="1"/>
</dbReference>
<dbReference type="InterPro" id="IPR007712">
    <property type="entry name" value="RelE/ParE_toxin"/>
</dbReference>
<dbReference type="OrthoDB" id="7173315at2"/>
<comment type="similarity">
    <text evidence="1 3">Belongs to the RelE toxin family.</text>
</comment>
<dbReference type="RefSeq" id="WP_091519719.1">
    <property type="nucleotide sequence ID" value="NZ_FOVI01000004.1"/>
</dbReference>
<keyword evidence="5" id="KW-1185">Reference proteome</keyword>
<dbReference type="PIRSF" id="PIRSF029218">
    <property type="entry name" value="ParE"/>
    <property type="match status" value="1"/>
</dbReference>
<proteinExistence type="inferred from homology"/>
<protein>
    <recommendedName>
        <fullName evidence="3">Toxin</fullName>
    </recommendedName>
</protein>
<keyword evidence="2" id="KW-1277">Toxin-antitoxin system</keyword>
<evidence type="ECO:0000313" key="5">
    <source>
        <dbReference type="Proteomes" id="UP000199036"/>
    </source>
</evidence>
<dbReference type="AlphaFoldDB" id="A0A1I4YAF1"/>
<dbReference type="PANTHER" id="PTHR33755">
    <property type="entry name" value="TOXIN PARE1-RELATED"/>
    <property type="match status" value="1"/>
</dbReference>
<evidence type="ECO:0000256" key="3">
    <source>
        <dbReference type="PIRNR" id="PIRNR029218"/>
    </source>
</evidence>
<accession>A0A1I4YAF1</accession>
<dbReference type="InterPro" id="IPR035093">
    <property type="entry name" value="RelE/ParE_toxin_dom_sf"/>
</dbReference>
<evidence type="ECO:0000313" key="4">
    <source>
        <dbReference type="EMBL" id="SFN34773.1"/>
    </source>
</evidence>
<dbReference type="Gene3D" id="3.30.2310.20">
    <property type="entry name" value="RelE-like"/>
    <property type="match status" value="1"/>
</dbReference>